<dbReference type="Gene3D" id="1.10.1200.10">
    <property type="entry name" value="ACP-like"/>
    <property type="match status" value="2"/>
</dbReference>
<dbReference type="InterPro" id="IPR006162">
    <property type="entry name" value="Ppantetheine_attach_site"/>
</dbReference>
<keyword evidence="6" id="KW-0808">Transferase</keyword>
<dbReference type="SUPFAM" id="SSF52151">
    <property type="entry name" value="FabD/lysophospholipase-like"/>
    <property type="match status" value="1"/>
</dbReference>
<dbReference type="Gene3D" id="3.30.70.3290">
    <property type="match status" value="1"/>
</dbReference>
<dbReference type="Proteomes" id="UP000030428">
    <property type="component" value="Unassembled WGS sequence"/>
</dbReference>
<dbReference type="InterPro" id="IPR009081">
    <property type="entry name" value="PP-bd_ACP"/>
</dbReference>
<dbReference type="Gene3D" id="3.40.50.720">
    <property type="entry name" value="NAD(P)-binding Rossmann-like Domain"/>
    <property type="match status" value="1"/>
</dbReference>
<dbReference type="InterPro" id="IPR040097">
    <property type="entry name" value="FAAL/FAAC"/>
</dbReference>
<dbReference type="SUPFAM" id="SSF55048">
    <property type="entry name" value="Probable ACP-binding domain of malonyl-CoA ACP transacylase"/>
    <property type="match status" value="1"/>
</dbReference>
<name>A0A4E0QWS4_9GAMM</name>
<dbReference type="InterPro" id="IPR049551">
    <property type="entry name" value="PKS_DH_C"/>
</dbReference>
<keyword evidence="5" id="KW-0597">Phosphoprotein</keyword>
<sequence>MVGKWQQELPSRPSTAHQTLVELLRHRAQNQPDKHAYTFLKDGETEELSLTYAQLDKRVRTIAAKLQQISTAGERVLLLYPQGIDYIAAFFGCLYAAIIAVPTYPPRRNRPDPRIAAIVNDAQATLVLTTSKILSDITPRLAHTPELKDLQWIATDNLPDADNWQAPDIQPDTLAFLQYTSGSTGTPKGVMVSHGNLLHNLKDLDLGWEHTPDSVMLTWLPIFHDMGLIYGILQPLYKEFPCYLMAPTAFLQQPFRWLQAISRYGATHSAAPNFAYQLCVQRITPQQRATLELSRWRMALNAAEPVREETLKGFAKTFEPCGFNKAALCPGYGLAEATLKVTAVRHSDLPFLLTVQTEALAQHYVVKARAVEAAQTLVGCGLSEIDTQITIVNQETLMPCASDEVGEIWVSGASMAQGYWNRPVETEQTFRAFTATGEGPFLRTGDLGFLKEGELFVTGRLKDLIIIRGRNYYPQDIELTVENSYPQLRQGSSATFSVEVNGEERLVVAAEVERSFMPPRLPENADSRQLKIEEAINTIRQALSEQYDIPVYAVLLLRVATIPKTSSGKIQRSACREQFLAGSLNIVGEWRQDETPSQKPLSKDLGAHSAKSLQNWLLTKISEKLQIATTQIEVREPLARYGLDSVTAVSLSGELETWLERKLSPSLVYDYPSIQALAHYLAGEEQPEPIQQKTENEPIAIIGIGCRFPGGAKTPETFWQILRDGVDAIQEVPVSRWDINAFYEPDTPGKMNTRWGGFLDEVTAFDPQFFGITPREAESMDPQQRLLLEVSWEALENAGLAAEQLAGSQTGVFIGISSNDYIRLQTASGTGLDAYAGTGTTQCIAANRLSYQLDLHGPSWAMDTACSSSLVAIHHACQSLRQGESELALAGAVNLILSPELSIIFSAANMLSPDGRCKTFDADANGYVRGEGCGILVLKCLSDATRDGDNIVALIKGSAVNQDGRSNGLTAPNSLAQQAVIRQALANAGVAASQINYVEAHGTGTSLGDPIELNALKEVLMSDRSPEQPCYIGSVKTNIGHLEAAAGIAGLIKVVLSIQQQEIPAHLHLKTLNPHIAIADTPLSIPTERLPWPSTEKLAGVSSFGFGGTNAHVILASAPESKNTEVAGRLIERPKHLLTLSAKDEPALRALANAYVSYLQSHAQISLADVCFTANTGRSHFAHRIAVVTDSAEQLQEQLNALGTVVRAQSGNSPKIAFLFTGHGSQYVGMARQLYETQPFFRETLDVCNDILRPYLEKPLLSVIGEPEINETAYTQPALFALEYALAELWQSWGIEPDVVMGHSVGEYVAACIAGVFSLEDGLKLIAARGRLMQTLCDKGDMLVLSVDESKAAEIIQPYAQDVSIAAINGPENVVISGKHEAIESISATLSTDIKITRLPVSHAFHSPMMEPMLAEFERIAADVTYATPQIPLCSNVTGQLATDEIVTPAYWIRHVRQPVRFAASMETLYQQDYEIFLEIGPKPSLLGMGRLCLPEDVGTWLVSLRQGQENWQTLLQSLAELYVRGVFIDWTGFDEDYSRRRVILPTYPFQRKRYGLETADLRKPSVKNQGHPLLGQKRHSAPLKGQEIIFESQLQPSQPAFLAHHRVFKTTLFPAAAYLEMALAAGSTISEHLMLENVVIQQALILPEDEIKTVQLILTPEDSSAYSFNIFSLKIENEKPDWTCHVSGKIMEGQPETSTVDLAALQARCTEEIAVTDYYQQYKEKRGIYFGPSFQAIEKLWRHEGEAIGQIQLPKSLVLEATDFYLHPVLLDAAFQVLGAIFPDDGKTYLLVNIERLRVYRQPDFRLWSAARMRPVKDSQFLMADMRIFAEDGQLIATLEAIKLQKVNRQSLLAQDSLQDLLYEIEWQVQTASSPQRYEMLSQKAEETWLIFADSQGIGQQLATLVQAKGDIAILVFPGKTYEQIVEQTFRINPVNPADFQRLLLEAVETTHQPLTQVVHLWSLDAVGADTLTITDLETAQSNGCRSTLYLIQTLVQNSKQPDFCLVTQGTVPISNSQFPIPNIAQSPLWGMGKVIALEHPELNCVRVDLDPEVKADSNAQALFEEIRSKTPEDQIAFRDNARYVARLVRSSPPKPAQSVTLRQDATYLITGGMGGLGLRVAQWMIEQGAQHLVLTGRRGASSQVQDILTKMEQTGAQIIVARADVSQAANIAKVLTDIKASMPPLQGIIHAAGVPGFQTLEKLEWSTFESVLRPKVLGSWVLHQLTQEMNLDFFVNFSSISSVWGSKGQSHYVAANHFLDILSHYRRGLGLPALTINWGPWAGGGMMTTEVQSGLARQGIKLLQPELAIGALEYLLGTDRVQITVAQVDWNVFKPLYEVTGTRPLLEQITEVPTETDDDTSSVPNSTTILQHLENASAKERWEWLISYIQGEVAKIIGFPPSQLPDIQQGFALMGIDSLMAIDLRNRLQTKLGRSMPSTLAFNYPNIESLAGYVFNEVFGSEKPTPKPKNSAPQKLQSDDDLTKNITRLSERDLEVLIDGKLGALREENLS</sequence>
<dbReference type="PROSITE" id="PS52019">
    <property type="entry name" value="PKS_MFAS_DH"/>
    <property type="match status" value="1"/>
</dbReference>
<dbReference type="InterPro" id="IPR042099">
    <property type="entry name" value="ANL_N_sf"/>
</dbReference>
<dbReference type="PROSITE" id="PS00012">
    <property type="entry name" value="PHOSPHOPANTETHEINE"/>
    <property type="match status" value="1"/>
</dbReference>
<dbReference type="PROSITE" id="PS50075">
    <property type="entry name" value="CARRIER"/>
    <property type="match status" value="2"/>
</dbReference>
<dbReference type="InterPro" id="IPR020807">
    <property type="entry name" value="PKS_DH"/>
</dbReference>
<dbReference type="InterPro" id="IPR042104">
    <property type="entry name" value="PKS_dehydratase_sf"/>
</dbReference>
<organism evidence="14 15">
    <name type="scientific">Candidatus Thiomargarita nelsonii</name>
    <dbReference type="NCBI Taxonomy" id="1003181"/>
    <lineage>
        <taxon>Bacteria</taxon>
        <taxon>Pseudomonadati</taxon>
        <taxon>Pseudomonadota</taxon>
        <taxon>Gammaproteobacteria</taxon>
        <taxon>Thiotrichales</taxon>
        <taxon>Thiotrichaceae</taxon>
        <taxon>Thiomargarita</taxon>
    </lineage>
</organism>
<dbReference type="InterPro" id="IPR001227">
    <property type="entry name" value="Ac_transferase_dom_sf"/>
</dbReference>
<dbReference type="InterPro" id="IPR049900">
    <property type="entry name" value="PKS_mFAS_DH"/>
</dbReference>
<dbReference type="GO" id="GO:0071770">
    <property type="term" value="P:DIM/DIP cell wall layer assembly"/>
    <property type="evidence" value="ECO:0007669"/>
    <property type="project" value="TreeGrafter"/>
</dbReference>
<dbReference type="FunFam" id="3.40.50.12780:FF:000013">
    <property type="entry name" value="Long-chain-fatty-acid--AMP ligase FadD32"/>
    <property type="match status" value="1"/>
</dbReference>
<dbReference type="InterPro" id="IPR016039">
    <property type="entry name" value="Thiolase-like"/>
</dbReference>
<dbReference type="SMART" id="SM00822">
    <property type="entry name" value="PKS_KR"/>
    <property type="match status" value="1"/>
</dbReference>
<feature type="domain" description="Carrier" evidence="11">
    <location>
        <begin position="608"/>
        <end position="685"/>
    </location>
</feature>
<keyword evidence="15" id="KW-1185">Reference proteome</keyword>
<dbReference type="InterPro" id="IPR020841">
    <property type="entry name" value="PKS_Beta-ketoAc_synthase_dom"/>
</dbReference>
<comment type="caution">
    <text evidence="14">The sequence shown here is derived from an EMBL/GenBank/DDBJ whole genome shotgun (WGS) entry which is preliminary data.</text>
</comment>
<evidence type="ECO:0000256" key="9">
    <source>
        <dbReference type="PROSITE-ProRule" id="PRU01363"/>
    </source>
</evidence>
<dbReference type="EMBL" id="JSZA02000005">
    <property type="protein sequence ID" value="TGO03690.1"/>
    <property type="molecule type" value="Genomic_DNA"/>
</dbReference>
<dbReference type="InterPro" id="IPR014031">
    <property type="entry name" value="Ketoacyl_synth_C"/>
</dbReference>
<dbReference type="GO" id="GO:0005886">
    <property type="term" value="C:plasma membrane"/>
    <property type="evidence" value="ECO:0007669"/>
    <property type="project" value="TreeGrafter"/>
</dbReference>
<dbReference type="Pfam" id="PF00109">
    <property type="entry name" value="ketoacyl-synt"/>
    <property type="match status" value="1"/>
</dbReference>
<dbReference type="PROSITE" id="PS00606">
    <property type="entry name" value="KS3_1"/>
    <property type="match status" value="1"/>
</dbReference>
<feature type="domain" description="Carrier" evidence="11">
    <location>
        <begin position="2382"/>
        <end position="2460"/>
    </location>
</feature>
<dbReference type="Gene3D" id="3.40.50.12780">
    <property type="entry name" value="N-terminal domain of ligase-like"/>
    <property type="match status" value="1"/>
</dbReference>
<dbReference type="SUPFAM" id="SSF56801">
    <property type="entry name" value="Acetyl-CoA synthetase-like"/>
    <property type="match status" value="1"/>
</dbReference>
<dbReference type="InterPro" id="IPR016035">
    <property type="entry name" value="Acyl_Trfase/lysoPLipase"/>
</dbReference>
<dbReference type="InterPro" id="IPR056881">
    <property type="entry name" value="Mug62_dom"/>
</dbReference>
<dbReference type="GO" id="GO:0005737">
    <property type="term" value="C:cytoplasm"/>
    <property type="evidence" value="ECO:0007669"/>
    <property type="project" value="TreeGrafter"/>
</dbReference>
<dbReference type="Gene3D" id="3.10.129.110">
    <property type="entry name" value="Polyketide synthase dehydratase"/>
    <property type="match status" value="1"/>
</dbReference>
<dbReference type="SMART" id="SM00825">
    <property type="entry name" value="PKS_KS"/>
    <property type="match status" value="1"/>
</dbReference>
<evidence type="ECO:0000256" key="7">
    <source>
        <dbReference type="ARBA" id="ARBA00022737"/>
    </source>
</evidence>
<dbReference type="Pfam" id="PF02801">
    <property type="entry name" value="Ketoacyl-synt_C"/>
    <property type="match status" value="1"/>
</dbReference>
<evidence type="ECO:0000256" key="1">
    <source>
        <dbReference type="ARBA" id="ARBA00005194"/>
    </source>
</evidence>
<dbReference type="Pfam" id="PF21089">
    <property type="entry name" value="PKS_DH_N"/>
    <property type="match status" value="1"/>
</dbReference>
<keyword evidence="7" id="KW-0677">Repeat</keyword>
<dbReference type="PANTHER" id="PTHR43775:SF37">
    <property type="entry name" value="SI:DKEY-61P9.11"/>
    <property type="match status" value="1"/>
</dbReference>
<dbReference type="InterPro" id="IPR013968">
    <property type="entry name" value="PKS_KR"/>
</dbReference>
<feature type="region of interest" description="C-terminal hotdog fold" evidence="9">
    <location>
        <begin position="1711"/>
        <end position="1854"/>
    </location>
</feature>
<dbReference type="InterPro" id="IPR016036">
    <property type="entry name" value="Malonyl_transacylase_ACP-bd"/>
</dbReference>
<evidence type="ECO:0000259" key="11">
    <source>
        <dbReference type="PROSITE" id="PS50075"/>
    </source>
</evidence>
<evidence type="ECO:0000259" key="13">
    <source>
        <dbReference type="PROSITE" id="PS52019"/>
    </source>
</evidence>
<comment type="function">
    <text evidence="8">Involved in production of the polyketide antibiotic thailandamide.</text>
</comment>
<dbReference type="Pfam" id="PF22621">
    <property type="entry name" value="CurL-like_PKS_C"/>
    <property type="match status" value="1"/>
</dbReference>
<dbReference type="Pfam" id="PF08659">
    <property type="entry name" value="KR"/>
    <property type="match status" value="1"/>
</dbReference>
<dbReference type="Gene3D" id="3.40.366.10">
    <property type="entry name" value="Malonyl-Coenzyme A Acyl Carrier Protein, domain 2"/>
    <property type="match status" value="1"/>
</dbReference>
<dbReference type="InterPro" id="IPR057326">
    <property type="entry name" value="KR_dom"/>
</dbReference>
<proteinExistence type="inferred from homology"/>
<dbReference type="FunFam" id="3.40.366.10:FF:000002">
    <property type="entry name" value="Probable polyketide synthase 2"/>
    <property type="match status" value="1"/>
</dbReference>
<reference evidence="14 15" key="1">
    <citation type="journal article" date="2016" name="Front. Microbiol.">
        <title>Single-Cell (Meta-)Genomics of a Dimorphic Candidatus Thiomargarita nelsonii Reveals Genomic Plasticity.</title>
        <authorList>
            <person name="Flood B.E."/>
            <person name="Fliss P."/>
            <person name="Jones D.S."/>
            <person name="Dick G.J."/>
            <person name="Jain S."/>
            <person name="Kaster A.K."/>
            <person name="Winkel M."/>
            <person name="Mussmann M."/>
            <person name="Bailey J."/>
        </authorList>
    </citation>
    <scope>NUCLEOTIDE SEQUENCE [LARGE SCALE GENOMIC DNA]</scope>
    <source>
        <strain evidence="14">Hydrate Ridge</strain>
    </source>
</reference>
<dbReference type="Pfam" id="PF00698">
    <property type="entry name" value="Acyl_transf_1"/>
    <property type="match status" value="1"/>
</dbReference>
<dbReference type="CDD" id="cd08955">
    <property type="entry name" value="KR_2_FAS_SDR_x"/>
    <property type="match status" value="1"/>
</dbReference>
<evidence type="ECO:0000256" key="4">
    <source>
        <dbReference type="ARBA" id="ARBA00022450"/>
    </source>
</evidence>
<dbReference type="Pfam" id="PF00501">
    <property type="entry name" value="AMP-binding"/>
    <property type="match status" value="1"/>
</dbReference>
<dbReference type="Pfam" id="PF00550">
    <property type="entry name" value="PP-binding"/>
    <property type="match status" value="2"/>
</dbReference>
<dbReference type="InterPro" id="IPR014030">
    <property type="entry name" value="Ketoacyl_synth_N"/>
</dbReference>
<accession>A0A4E0QWS4</accession>
<evidence type="ECO:0008006" key="16">
    <source>
        <dbReference type="Google" id="ProtNLM"/>
    </source>
</evidence>
<dbReference type="SMART" id="SM00823">
    <property type="entry name" value="PKS_PP"/>
    <property type="match status" value="2"/>
</dbReference>
<feature type="active site" description="Proton acceptor; for dehydratase activity" evidence="9">
    <location>
        <position position="1606"/>
    </location>
</feature>
<dbReference type="UniPathway" id="UPA00094"/>
<dbReference type="SMART" id="SM00827">
    <property type="entry name" value="PKS_AT"/>
    <property type="match status" value="1"/>
</dbReference>
<evidence type="ECO:0000259" key="12">
    <source>
        <dbReference type="PROSITE" id="PS52004"/>
    </source>
</evidence>
<dbReference type="InterPro" id="IPR020845">
    <property type="entry name" value="AMP-binding_CS"/>
</dbReference>
<dbReference type="Gene3D" id="3.30.300.30">
    <property type="match status" value="1"/>
</dbReference>
<dbReference type="SUPFAM" id="SSF53901">
    <property type="entry name" value="Thiolase-like"/>
    <property type="match status" value="1"/>
</dbReference>
<dbReference type="InterPro" id="IPR036736">
    <property type="entry name" value="ACP-like_sf"/>
</dbReference>
<feature type="domain" description="PKS/mFAS DH" evidence="13">
    <location>
        <begin position="1572"/>
        <end position="1854"/>
    </location>
</feature>
<dbReference type="SMART" id="SM01294">
    <property type="entry name" value="PKS_PP_betabranch"/>
    <property type="match status" value="1"/>
</dbReference>
<dbReference type="FunFam" id="3.40.47.10:FF:000019">
    <property type="entry name" value="Polyketide synthase type I"/>
    <property type="match status" value="1"/>
</dbReference>
<feature type="active site" description="Proton donor; for dehydratase activity" evidence="9">
    <location>
        <position position="1773"/>
    </location>
</feature>
<dbReference type="InterPro" id="IPR050091">
    <property type="entry name" value="PKS_NRPS_Biosynth_Enz"/>
</dbReference>
<dbReference type="Gene3D" id="3.40.47.10">
    <property type="match status" value="1"/>
</dbReference>
<evidence type="ECO:0000313" key="14">
    <source>
        <dbReference type="EMBL" id="TGO03690.1"/>
    </source>
</evidence>
<dbReference type="GO" id="GO:0006633">
    <property type="term" value="P:fatty acid biosynthetic process"/>
    <property type="evidence" value="ECO:0007669"/>
    <property type="project" value="UniProtKB-UniPathway"/>
</dbReference>
<dbReference type="SMART" id="SM00826">
    <property type="entry name" value="PKS_DH"/>
    <property type="match status" value="1"/>
</dbReference>
<evidence type="ECO:0000256" key="2">
    <source>
        <dbReference type="ARBA" id="ARBA00006432"/>
    </source>
</evidence>
<dbReference type="InterPro" id="IPR018201">
    <property type="entry name" value="Ketoacyl_synth_AS"/>
</dbReference>
<dbReference type="PANTHER" id="PTHR43775">
    <property type="entry name" value="FATTY ACID SYNTHASE"/>
    <property type="match status" value="1"/>
</dbReference>
<gene>
    <name evidence="14" type="ORF">PN36_02185</name>
</gene>
<dbReference type="InterPro" id="IPR036291">
    <property type="entry name" value="NAD(P)-bd_dom_sf"/>
</dbReference>
<dbReference type="InterPro" id="IPR014043">
    <property type="entry name" value="Acyl_transferase_dom"/>
</dbReference>
<comment type="similarity">
    <text evidence="2">Belongs to the ATP-dependent AMP-binding enzyme family.</text>
</comment>
<feature type="domain" description="Ketosynthase family 3 (KS3)" evidence="12">
    <location>
        <begin position="696"/>
        <end position="1117"/>
    </location>
</feature>
<dbReference type="InterPro" id="IPR000873">
    <property type="entry name" value="AMP-dep_synth/lig_dom"/>
</dbReference>
<comment type="pathway">
    <text evidence="1">Lipid metabolism; fatty acid biosynthesis.</text>
</comment>
<protein>
    <recommendedName>
        <fullName evidence="16">Beta-ketoacyl synthase</fullName>
    </recommendedName>
</protein>
<dbReference type="CDD" id="cd05931">
    <property type="entry name" value="FAAL"/>
    <property type="match status" value="1"/>
</dbReference>
<dbReference type="PROSITE" id="PS00455">
    <property type="entry name" value="AMP_BINDING"/>
    <property type="match status" value="1"/>
</dbReference>
<dbReference type="GO" id="GO:0004312">
    <property type="term" value="F:fatty acid synthase activity"/>
    <property type="evidence" value="ECO:0007669"/>
    <property type="project" value="TreeGrafter"/>
</dbReference>
<feature type="region of interest" description="N-terminal hotdog fold" evidence="9">
    <location>
        <begin position="1572"/>
        <end position="1698"/>
    </location>
</feature>
<keyword evidence="4" id="KW-0596">Phosphopantetheine</keyword>
<dbReference type="SUPFAM" id="SSF51735">
    <property type="entry name" value="NAD(P)-binding Rossmann-fold domains"/>
    <property type="match status" value="2"/>
</dbReference>
<dbReference type="SUPFAM" id="SSF47336">
    <property type="entry name" value="ACP-like"/>
    <property type="match status" value="2"/>
</dbReference>
<dbReference type="PROSITE" id="PS52004">
    <property type="entry name" value="KS3_2"/>
    <property type="match status" value="1"/>
</dbReference>
<dbReference type="GO" id="GO:0031177">
    <property type="term" value="F:phosphopantetheine binding"/>
    <property type="evidence" value="ECO:0007669"/>
    <property type="project" value="InterPro"/>
</dbReference>
<evidence type="ECO:0000256" key="6">
    <source>
        <dbReference type="ARBA" id="ARBA00022679"/>
    </source>
</evidence>
<feature type="region of interest" description="Disordered" evidence="10">
    <location>
        <begin position="2464"/>
        <end position="2484"/>
    </location>
</feature>
<dbReference type="InterPro" id="IPR020806">
    <property type="entry name" value="PKS_PP-bd"/>
</dbReference>
<dbReference type="GO" id="GO:0004315">
    <property type="term" value="F:3-oxoacyl-[acyl-carrier-protein] synthase activity"/>
    <property type="evidence" value="ECO:0007669"/>
    <property type="project" value="InterPro"/>
</dbReference>
<dbReference type="InterPro" id="IPR049552">
    <property type="entry name" value="PKS_DH_N"/>
</dbReference>
<evidence type="ECO:0000256" key="5">
    <source>
        <dbReference type="ARBA" id="ARBA00022553"/>
    </source>
</evidence>
<dbReference type="Pfam" id="PF14765">
    <property type="entry name" value="PS-DH"/>
    <property type="match status" value="1"/>
</dbReference>
<dbReference type="Pfam" id="PF21394">
    <property type="entry name" value="Beta-ketacyl_N"/>
    <property type="match status" value="1"/>
</dbReference>
<evidence type="ECO:0000256" key="8">
    <source>
        <dbReference type="ARBA" id="ARBA00054155"/>
    </source>
</evidence>
<dbReference type="InterPro" id="IPR049490">
    <property type="entry name" value="C883_1060-like_KR_N"/>
</dbReference>
<evidence type="ECO:0000256" key="10">
    <source>
        <dbReference type="SAM" id="MobiDB-lite"/>
    </source>
</evidence>
<evidence type="ECO:0000256" key="3">
    <source>
        <dbReference type="ARBA" id="ARBA00006484"/>
    </source>
</evidence>
<comment type="similarity">
    <text evidence="3">Belongs to the short-chain dehydrogenases/reductases (SDR) family.</text>
</comment>
<evidence type="ECO:0000313" key="15">
    <source>
        <dbReference type="Proteomes" id="UP000030428"/>
    </source>
</evidence>
<dbReference type="InterPro" id="IPR045851">
    <property type="entry name" value="AMP-bd_C_sf"/>
</dbReference>
<dbReference type="Pfam" id="PF24919">
    <property type="entry name" value="Mug62"/>
    <property type="match status" value="1"/>
</dbReference>
<dbReference type="CDD" id="cd00833">
    <property type="entry name" value="PKS"/>
    <property type="match status" value="1"/>
</dbReference>